<name>A0A3R7MM05_TRYRA</name>
<dbReference type="EMBL" id="MKGL01000148">
    <property type="protein sequence ID" value="RNF04953.1"/>
    <property type="molecule type" value="Genomic_DNA"/>
</dbReference>
<accession>A0A3R7MM05</accession>
<protein>
    <submittedName>
        <fullName evidence="1">Uncharacterized protein</fullName>
    </submittedName>
</protein>
<dbReference type="OrthoDB" id="275730at2759"/>
<sequence>MSIRTQPEDSAVALLRTVIAADIRTDPFLVDLMLKFAALHRNVSTGEWLETCLTPVEKFVKECLFLERDAFDRFRFDVHGDNRHILHCIKLADITKTPRDFAALLDPVLQQYDIFCLQSTLVHQGRWMEHRLSCAEEVHRVDSRLPLVETVEVPADSESLVRIDGSFGVARRESEGSPLVLFVRYSDPILPTPQGDDAGKGS</sequence>
<reference evidence="1 2" key="1">
    <citation type="journal article" date="2018" name="BMC Genomics">
        <title>Genomic comparison of Trypanosoma conorhini and Trypanosoma rangeli to Trypanosoma cruzi strains of high and low virulence.</title>
        <authorList>
            <person name="Bradwell K.R."/>
            <person name="Koparde V.N."/>
            <person name="Matveyev A.V."/>
            <person name="Serrano M.G."/>
            <person name="Alves J.M."/>
            <person name="Parikh H."/>
            <person name="Huang B."/>
            <person name="Lee V."/>
            <person name="Espinosa-Alvarez O."/>
            <person name="Ortiz P.A."/>
            <person name="Costa-Martins A.G."/>
            <person name="Teixeira M.M."/>
            <person name="Buck G.A."/>
        </authorList>
    </citation>
    <scope>NUCLEOTIDE SEQUENCE [LARGE SCALE GENOMIC DNA]</scope>
    <source>
        <strain evidence="1 2">AM80</strain>
    </source>
</reference>
<dbReference type="AlphaFoldDB" id="A0A3R7MM05"/>
<dbReference type="RefSeq" id="XP_029238398.1">
    <property type="nucleotide sequence ID" value="XM_029381719.1"/>
</dbReference>
<dbReference type="GeneID" id="40328739"/>
<comment type="caution">
    <text evidence="1">The sequence shown here is derived from an EMBL/GenBank/DDBJ whole genome shotgun (WGS) entry which is preliminary data.</text>
</comment>
<gene>
    <name evidence="1" type="ORF">TraAM80_04806</name>
</gene>
<keyword evidence="2" id="KW-1185">Reference proteome</keyword>
<evidence type="ECO:0000313" key="1">
    <source>
        <dbReference type="EMBL" id="RNF04953.1"/>
    </source>
</evidence>
<dbReference type="VEuPathDB" id="TriTrypDB:TRSC58_01425"/>
<dbReference type="Proteomes" id="UP000283634">
    <property type="component" value="Unassembled WGS sequence"/>
</dbReference>
<organism evidence="1 2">
    <name type="scientific">Trypanosoma rangeli</name>
    <dbReference type="NCBI Taxonomy" id="5698"/>
    <lineage>
        <taxon>Eukaryota</taxon>
        <taxon>Discoba</taxon>
        <taxon>Euglenozoa</taxon>
        <taxon>Kinetoplastea</taxon>
        <taxon>Metakinetoplastina</taxon>
        <taxon>Trypanosomatida</taxon>
        <taxon>Trypanosomatidae</taxon>
        <taxon>Trypanosoma</taxon>
        <taxon>Herpetosoma</taxon>
    </lineage>
</organism>
<proteinExistence type="predicted"/>
<evidence type="ECO:0000313" key="2">
    <source>
        <dbReference type="Proteomes" id="UP000283634"/>
    </source>
</evidence>